<evidence type="ECO:0000313" key="2">
    <source>
        <dbReference type="Proteomes" id="UP000275069"/>
    </source>
</evidence>
<name>A0A387BN10_9MICO</name>
<dbReference type="OrthoDB" id="3188010at2"/>
<sequence length="465" mass="50345">MPPAFDAGLSEARLDDLLGVSFAAGLVFDPWQELGAEGMTRTRSDGKWSAFEVGLQANRQNGKGALLEGRQLAGLFVWNESLQVHTAHEFKTAQEHFLRLRHLIEDTPTLDRLVARVRTASGEEAIETKSGCRLRFMARSTGSGRGLAGDVVYLDEAYRLRQAMMAALLPTMAAKSLDGNPQLFYTSSAGMLDSDVQEALRARGIVGDERLMYAEWSVPDDADPDDPENWRRANPAFGIRISEEFIASMRAAMGDEEFKREHLGIWAKVGGEQTIPPAAWDAGFADDLGGVPVARLALAVDVPPARDSAVIGLAARLEDGRTMVEVAAQEPGIGWVPDRLAAIRRAMHPVAVVVDAAGAAGTIMPELRQRHVRTMQIGYRDLGVACGRFYDMVLAGRLAHSGQAPLDEAVAVATRTPIGDSLWKWNRKTKAGNISPLVAVTLALHGLEAKAHTGDQLRSKVVVLS</sequence>
<evidence type="ECO:0000313" key="1">
    <source>
        <dbReference type="EMBL" id="AYG02377.1"/>
    </source>
</evidence>
<dbReference type="RefSeq" id="WP_120787911.1">
    <property type="nucleotide sequence ID" value="NZ_CP032624.1"/>
</dbReference>
<protein>
    <submittedName>
        <fullName evidence="1">Terminase</fullName>
    </submittedName>
</protein>
<reference evidence="1 2" key="1">
    <citation type="submission" date="2018-09" db="EMBL/GenBank/DDBJ databases">
        <title>Genome sequencing of strain 2DFW10M-5.</title>
        <authorList>
            <person name="Heo J."/>
            <person name="Kim S.-J."/>
            <person name="Kwon S.-W."/>
        </authorList>
    </citation>
    <scope>NUCLEOTIDE SEQUENCE [LARGE SCALE GENOMIC DNA]</scope>
    <source>
        <strain evidence="1 2">2DFW10M-5</strain>
    </source>
</reference>
<dbReference type="Proteomes" id="UP000275069">
    <property type="component" value="Chromosome"/>
</dbReference>
<organism evidence="1 2">
    <name type="scientific">Gryllotalpicola protaetiae</name>
    <dbReference type="NCBI Taxonomy" id="2419771"/>
    <lineage>
        <taxon>Bacteria</taxon>
        <taxon>Bacillati</taxon>
        <taxon>Actinomycetota</taxon>
        <taxon>Actinomycetes</taxon>
        <taxon>Micrococcales</taxon>
        <taxon>Microbacteriaceae</taxon>
        <taxon>Gryllotalpicola</taxon>
    </lineage>
</organism>
<gene>
    <name evidence="1" type="ORF">D7I44_01730</name>
</gene>
<dbReference type="Gene3D" id="3.40.50.300">
    <property type="entry name" value="P-loop containing nucleotide triphosphate hydrolases"/>
    <property type="match status" value="1"/>
</dbReference>
<dbReference type="InterPro" id="IPR027417">
    <property type="entry name" value="P-loop_NTPase"/>
</dbReference>
<accession>A0A387BN10</accession>
<dbReference type="EMBL" id="CP032624">
    <property type="protein sequence ID" value="AYG02377.1"/>
    <property type="molecule type" value="Genomic_DNA"/>
</dbReference>
<dbReference type="AlphaFoldDB" id="A0A387BN10"/>
<dbReference type="KEGG" id="gry:D7I44_01730"/>
<keyword evidence="2" id="KW-1185">Reference proteome</keyword>
<proteinExistence type="predicted"/>